<dbReference type="InterPro" id="IPR002048">
    <property type="entry name" value="EF_hand_dom"/>
</dbReference>
<evidence type="ECO:0000259" key="1">
    <source>
        <dbReference type="PROSITE" id="PS50222"/>
    </source>
</evidence>
<feature type="domain" description="EF-hand" evidence="1">
    <location>
        <begin position="73"/>
        <end position="108"/>
    </location>
</feature>
<organism evidence="2 3">
    <name type="scientific">Plasmodium relictum</name>
    <dbReference type="NCBI Taxonomy" id="85471"/>
    <lineage>
        <taxon>Eukaryota</taxon>
        <taxon>Sar</taxon>
        <taxon>Alveolata</taxon>
        <taxon>Apicomplexa</taxon>
        <taxon>Aconoidasida</taxon>
        <taxon>Haemosporida</taxon>
        <taxon>Plasmodiidae</taxon>
        <taxon>Plasmodium</taxon>
        <taxon>Plasmodium (Haemamoeba)</taxon>
    </lineage>
</organism>
<dbReference type="GeneID" id="39736990"/>
<dbReference type="InterPro" id="IPR011992">
    <property type="entry name" value="EF-hand-dom_pair"/>
</dbReference>
<name>A0A1J1H7H3_PLARL</name>
<dbReference type="AlphaFoldDB" id="A0A1J1H7H3"/>
<sequence>MEELIDEVELTSLFNKLSDGSKNINSENAIEIIYKLGYVPSKEDIEEFVNVTNGSCTLSNIKKFCIKLKSSRYSTESLIDLFYFYDTQKTGKISKNKFKILFTTIGSKLSNKEIDIITRELCNDGELIDYKEFLNK</sequence>
<dbReference type="RefSeq" id="XP_028533868.1">
    <property type="nucleotide sequence ID" value="XM_028677484.1"/>
</dbReference>
<protein>
    <submittedName>
        <fullName evidence="2">Myosin light chain, putative</fullName>
    </submittedName>
</protein>
<dbReference type="GO" id="GO:0005509">
    <property type="term" value="F:calcium ion binding"/>
    <property type="evidence" value="ECO:0007669"/>
    <property type="project" value="InterPro"/>
</dbReference>
<proteinExistence type="predicted"/>
<dbReference type="KEGG" id="prel:PRELSG_1121100"/>
<reference evidence="2 3" key="1">
    <citation type="submission" date="2015-04" db="EMBL/GenBank/DDBJ databases">
        <authorList>
            <consortium name="Pathogen Informatics"/>
        </authorList>
    </citation>
    <scope>NUCLEOTIDE SEQUENCE [LARGE SCALE GENOMIC DNA]</scope>
    <source>
        <strain evidence="2 3">SGS1</strain>
    </source>
</reference>
<dbReference type="SUPFAM" id="SSF47473">
    <property type="entry name" value="EF-hand"/>
    <property type="match status" value="1"/>
</dbReference>
<dbReference type="Gene3D" id="1.10.238.10">
    <property type="entry name" value="EF-hand"/>
    <property type="match status" value="2"/>
</dbReference>
<keyword evidence="3" id="KW-1185">Reference proteome</keyword>
<gene>
    <name evidence="2" type="ORF">PRELSG_1121100</name>
</gene>
<accession>A0A1J1H7H3</accession>
<evidence type="ECO:0000313" key="2">
    <source>
        <dbReference type="EMBL" id="CRH00866.1"/>
    </source>
</evidence>
<dbReference type="OrthoDB" id="26525at2759"/>
<dbReference type="EMBL" id="LN835306">
    <property type="protein sequence ID" value="CRH00866.1"/>
    <property type="molecule type" value="Genomic_DNA"/>
</dbReference>
<dbReference type="OMA" id="VESAFCE"/>
<evidence type="ECO:0000313" key="3">
    <source>
        <dbReference type="Proteomes" id="UP000220158"/>
    </source>
</evidence>
<dbReference type="Proteomes" id="UP000220158">
    <property type="component" value="Chromosome 11"/>
</dbReference>
<dbReference type="VEuPathDB" id="PlasmoDB:PRELSG_1121100"/>
<dbReference type="PROSITE" id="PS50222">
    <property type="entry name" value="EF_HAND_2"/>
    <property type="match status" value="1"/>
</dbReference>